<dbReference type="InParanoid" id="G9N196"/>
<name>G9N196_HYPVG</name>
<dbReference type="GeneID" id="25797017"/>
<evidence type="ECO:0000313" key="1">
    <source>
        <dbReference type="EMBL" id="EHK19527.1"/>
    </source>
</evidence>
<dbReference type="VEuPathDB" id="FungiDB:TRIVIDRAFT_67941"/>
<gene>
    <name evidence="1" type="ORF">TRIVIDRAFT_67941</name>
</gene>
<dbReference type="HOGENOM" id="CLU_567477_0_0_1"/>
<keyword evidence="2" id="KW-1185">Reference proteome</keyword>
<comment type="caution">
    <text evidence="1">The sequence shown here is derived from an EMBL/GenBank/DDBJ whole genome shotgun (WGS) entry which is preliminary data.</text>
</comment>
<dbReference type="RefSeq" id="XP_013953727.1">
    <property type="nucleotide sequence ID" value="XM_014098252.1"/>
</dbReference>
<accession>G9N196</accession>
<dbReference type="Proteomes" id="UP000007115">
    <property type="component" value="Unassembled WGS sequence"/>
</dbReference>
<dbReference type="AlphaFoldDB" id="G9N196"/>
<organism evidence="1 2">
    <name type="scientific">Hypocrea virens (strain Gv29-8 / FGSC 10586)</name>
    <name type="common">Gliocladium virens</name>
    <name type="synonym">Trichoderma virens</name>
    <dbReference type="NCBI Taxonomy" id="413071"/>
    <lineage>
        <taxon>Eukaryota</taxon>
        <taxon>Fungi</taxon>
        <taxon>Dikarya</taxon>
        <taxon>Ascomycota</taxon>
        <taxon>Pezizomycotina</taxon>
        <taxon>Sordariomycetes</taxon>
        <taxon>Hypocreomycetidae</taxon>
        <taxon>Hypocreales</taxon>
        <taxon>Hypocreaceae</taxon>
        <taxon>Trichoderma</taxon>
    </lineage>
</organism>
<protein>
    <submittedName>
        <fullName evidence="1">Uncharacterized protein</fullName>
    </submittedName>
</protein>
<reference evidence="1 2" key="1">
    <citation type="journal article" date="2011" name="Genome Biol.">
        <title>Comparative genome sequence analysis underscores mycoparasitism as the ancestral life style of Trichoderma.</title>
        <authorList>
            <person name="Kubicek C.P."/>
            <person name="Herrera-Estrella A."/>
            <person name="Seidl-Seiboth V."/>
            <person name="Martinez D.A."/>
            <person name="Druzhinina I.S."/>
            <person name="Thon M."/>
            <person name="Zeilinger S."/>
            <person name="Casas-Flores S."/>
            <person name="Horwitz B.A."/>
            <person name="Mukherjee P.K."/>
            <person name="Mukherjee M."/>
            <person name="Kredics L."/>
            <person name="Alcaraz L.D."/>
            <person name="Aerts A."/>
            <person name="Antal Z."/>
            <person name="Atanasova L."/>
            <person name="Cervantes-Badillo M.G."/>
            <person name="Challacombe J."/>
            <person name="Chertkov O."/>
            <person name="McCluskey K."/>
            <person name="Coulpier F."/>
            <person name="Deshpande N."/>
            <person name="von Doehren H."/>
            <person name="Ebbole D.J."/>
            <person name="Esquivel-Naranjo E.U."/>
            <person name="Fekete E."/>
            <person name="Flipphi M."/>
            <person name="Glaser F."/>
            <person name="Gomez-Rodriguez E.Y."/>
            <person name="Gruber S."/>
            <person name="Han C."/>
            <person name="Henrissat B."/>
            <person name="Hermosa R."/>
            <person name="Hernandez-Onate M."/>
            <person name="Karaffa L."/>
            <person name="Kosti I."/>
            <person name="Le Crom S."/>
            <person name="Lindquist E."/>
            <person name="Lucas S."/>
            <person name="Luebeck M."/>
            <person name="Luebeck P.S."/>
            <person name="Margeot A."/>
            <person name="Metz B."/>
            <person name="Misra M."/>
            <person name="Nevalainen H."/>
            <person name="Omann M."/>
            <person name="Packer N."/>
            <person name="Perrone G."/>
            <person name="Uresti-Rivera E.E."/>
            <person name="Salamov A."/>
            <person name="Schmoll M."/>
            <person name="Seiboth B."/>
            <person name="Shapiro H."/>
            <person name="Sukno S."/>
            <person name="Tamayo-Ramos J.A."/>
            <person name="Tisch D."/>
            <person name="Wiest A."/>
            <person name="Wilkinson H.H."/>
            <person name="Zhang M."/>
            <person name="Coutinho P.M."/>
            <person name="Kenerley C.M."/>
            <person name="Monte E."/>
            <person name="Baker S.E."/>
            <person name="Grigoriev I.V."/>
        </authorList>
    </citation>
    <scope>NUCLEOTIDE SEQUENCE [LARGE SCALE GENOMIC DNA]</scope>
    <source>
        <strain evidence="2">Gv29-8 / FGSC 10586</strain>
    </source>
</reference>
<evidence type="ECO:0000313" key="2">
    <source>
        <dbReference type="Proteomes" id="UP000007115"/>
    </source>
</evidence>
<proteinExistence type="predicted"/>
<sequence length="481" mass="55307">MNPAATPDSTILDEYCDQETDMDFDNKISMTYNDCRSVSMALDPLRNADLKKSVYKFLLEFLEDPQKHCAWAEAAKELRRLKQCSIQQIIRVLTTSLELAQGDEIKIQSLLKQRTWNDVPLFTWLPQSVCRSIGYKVQDIDHNTFQNLEEINYEISRLVNDMMREELGLRPSQRLDPEPDLTDAMQLADKFLDRISVFLRHNRVIEGQIEYLKWTEKSVIKVLVFMKVANVISIHLSSPELIWHLQLAELRPPWGFNPQKGTIAEINSRIVHGEDGGEQLEAPANRIDRLSFTEKDPRDRHGLLHTNLPDCLKKKTQSLMTKTKQQFEATSMVDLWQFIQLIYKSPTLVPNGRLRVIDIPQCPEQRTARGIIFTAHSRYEEDANNASRSLSKEQLTQFSSQGDAVAYAPGVEDFSIIDDEQAESALDDGDVPMAKGTLPHTTKCRPTRSRMTYGIWLSRTNAILSRQNYRRKQTRATARPK</sequence>
<dbReference type="EMBL" id="ABDF02000083">
    <property type="protein sequence ID" value="EHK19527.1"/>
    <property type="molecule type" value="Genomic_DNA"/>
</dbReference>